<proteinExistence type="predicted"/>
<evidence type="ECO:0000313" key="2">
    <source>
        <dbReference type="EMBL" id="RDY02538.1"/>
    </source>
</evidence>
<dbReference type="Pfam" id="PF17919">
    <property type="entry name" value="RT_RNaseH_2"/>
    <property type="match status" value="1"/>
</dbReference>
<comment type="caution">
    <text evidence="2">The sequence shown here is derived from an EMBL/GenBank/DDBJ whole genome shotgun (WGS) entry which is preliminary data.</text>
</comment>
<dbReference type="InterPro" id="IPR043128">
    <property type="entry name" value="Rev_trsase/Diguanyl_cyclase"/>
</dbReference>
<dbReference type="InterPro" id="IPR041577">
    <property type="entry name" value="RT_RNaseH_2"/>
</dbReference>
<feature type="non-terminal residue" evidence="2">
    <location>
        <position position="1"/>
    </location>
</feature>
<dbReference type="AlphaFoldDB" id="A0A371HIA7"/>
<dbReference type="Proteomes" id="UP000257109">
    <property type="component" value="Unassembled WGS sequence"/>
</dbReference>
<evidence type="ECO:0000313" key="3">
    <source>
        <dbReference type="Proteomes" id="UP000257109"/>
    </source>
</evidence>
<accession>A0A371HIA7</accession>
<sequence length="178" mass="21137">MDDMITKSKTSGQHINDLLKLFERLQKYRFKLNPTKCTFRVRTRKLLGFIVNKRGINWIWIKSRPSRTCQPQRLKRKVNYIARFISQLIATCSMIFKLLWKNKKMEWNQEGQEAFDKFKQYLESPPILIPTIPDKPLILYLTELKESMGGIVGQQDDFGKEQAIYYLKKKSWNANRGT</sequence>
<reference evidence="2" key="1">
    <citation type="submission" date="2018-05" db="EMBL/GenBank/DDBJ databases">
        <title>Draft genome of Mucuna pruriens seed.</title>
        <authorList>
            <person name="Nnadi N.E."/>
            <person name="Vos R."/>
            <person name="Hasami M.H."/>
            <person name="Devisetty U.K."/>
            <person name="Aguiy J.C."/>
        </authorList>
    </citation>
    <scope>NUCLEOTIDE SEQUENCE [LARGE SCALE GENOMIC DNA]</scope>
    <source>
        <strain evidence="2">JCA_2017</strain>
    </source>
</reference>
<dbReference type="OrthoDB" id="101614at2759"/>
<feature type="domain" description="Reverse transcriptase/retrotransposon-derived protein RNase H-like" evidence="1">
    <location>
        <begin position="107"/>
        <end position="170"/>
    </location>
</feature>
<gene>
    <name evidence="2" type="primary">Tf2-9</name>
    <name evidence="2" type="ORF">CR513_14010</name>
</gene>
<dbReference type="PANTHER" id="PTHR48475">
    <property type="entry name" value="RIBONUCLEASE H"/>
    <property type="match status" value="1"/>
</dbReference>
<dbReference type="SUPFAM" id="SSF56672">
    <property type="entry name" value="DNA/RNA polymerases"/>
    <property type="match status" value="1"/>
</dbReference>
<dbReference type="EMBL" id="QJKJ01002515">
    <property type="protein sequence ID" value="RDY02538.1"/>
    <property type="molecule type" value="Genomic_DNA"/>
</dbReference>
<keyword evidence="3" id="KW-1185">Reference proteome</keyword>
<dbReference type="Gene3D" id="3.30.70.270">
    <property type="match status" value="2"/>
</dbReference>
<protein>
    <submittedName>
        <fullName evidence="2">Tf2-9</fullName>
    </submittedName>
</protein>
<evidence type="ECO:0000259" key="1">
    <source>
        <dbReference type="Pfam" id="PF17919"/>
    </source>
</evidence>
<dbReference type="InterPro" id="IPR043502">
    <property type="entry name" value="DNA/RNA_pol_sf"/>
</dbReference>
<organism evidence="2 3">
    <name type="scientific">Mucuna pruriens</name>
    <name type="common">Velvet bean</name>
    <name type="synonym">Dolichos pruriens</name>
    <dbReference type="NCBI Taxonomy" id="157652"/>
    <lineage>
        <taxon>Eukaryota</taxon>
        <taxon>Viridiplantae</taxon>
        <taxon>Streptophyta</taxon>
        <taxon>Embryophyta</taxon>
        <taxon>Tracheophyta</taxon>
        <taxon>Spermatophyta</taxon>
        <taxon>Magnoliopsida</taxon>
        <taxon>eudicotyledons</taxon>
        <taxon>Gunneridae</taxon>
        <taxon>Pentapetalae</taxon>
        <taxon>rosids</taxon>
        <taxon>fabids</taxon>
        <taxon>Fabales</taxon>
        <taxon>Fabaceae</taxon>
        <taxon>Papilionoideae</taxon>
        <taxon>50 kb inversion clade</taxon>
        <taxon>NPAAA clade</taxon>
        <taxon>indigoferoid/millettioid clade</taxon>
        <taxon>Phaseoleae</taxon>
        <taxon>Mucuna</taxon>
    </lineage>
</organism>
<name>A0A371HIA7_MUCPR</name>
<dbReference type="PANTHER" id="PTHR48475:SF1">
    <property type="entry name" value="RNASE H TYPE-1 DOMAIN-CONTAINING PROTEIN"/>
    <property type="match status" value="1"/>
</dbReference>